<feature type="transmembrane region" description="Helical" evidence="1">
    <location>
        <begin position="31"/>
        <end position="49"/>
    </location>
</feature>
<accession>A0A5D0RKQ7</accession>
<dbReference type="EMBL" id="VSIY01000006">
    <property type="protein sequence ID" value="TYB81506.1"/>
    <property type="molecule type" value="Genomic_DNA"/>
</dbReference>
<organism evidence="2 3">
    <name type="scientific">Maritimibacter fusiformis</name>
    <dbReference type="NCBI Taxonomy" id="2603819"/>
    <lineage>
        <taxon>Bacteria</taxon>
        <taxon>Pseudomonadati</taxon>
        <taxon>Pseudomonadota</taxon>
        <taxon>Alphaproteobacteria</taxon>
        <taxon>Rhodobacterales</taxon>
        <taxon>Roseobacteraceae</taxon>
        <taxon>Maritimibacter</taxon>
    </lineage>
</organism>
<feature type="transmembrane region" description="Helical" evidence="1">
    <location>
        <begin position="69"/>
        <end position="91"/>
    </location>
</feature>
<keyword evidence="3" id="KW-1185">Reference proteome</keyword>
<evidence type="ECO:0000313" key="3">
    <source>
        <dbReference type="Proteomes" id="UP000322080"/>
    </source>
</evidence>
<keyword evidence="1" id="KW-1133">Transmembrane helix</keyword>
<proteinExistence type="predicted"/>
<keyword evidence="1" id="KW-0472">Membrane</keyword>
<sequence length="159" mass="16991">MSVAGDILRAYRAPGAVFRARLGQGVREDRALVVLMAACGLIFVAQWPRLQREAFETGAEFQPLIGGALLAWLFIVPLAAYALGTLTHLLARIAGGKGTGYGARFALFWALLVASPLWLLHGMVAGLIGPGVQLDLVGVVALTAFLVHWSLNLWAAEWA</sequence>
<keyword evidence="1" id="KW-0812">Transmembrane</keyword>
<dbReference type="RefSeq" id="WP_148377901.1">
    <property type="nucleotide sequence ID" value="NZ_VSIY01000006.1"/>
</dbReference>
<feature type="transmembrane region" description="Helical" evidence="1">
    <location>
        <begin position="136"/>
        <end position="155"/>
    </location>
</feature>
<comment type="caution">
    <text evidence="2">The sequence shown here is derived from an EMBL/GenBank/DDBJ whole genome shotgun (WGS) entry which is preliminary data.</text>
</comment>
<evidence type="ECO:0000256" key="1">
    <source>
        <dbReference type="SAM" id="Phobius"/>
    </source>
</evidence>
<evidence type="ECO:0000313" key="2">
    <source>
        <dbReference type="EMBL" id="TYB81506.1"/>
    </source>
</evidence>
<gene>
    <name evidence="2" type="ORF">FVF75_10405</name>
</gene>
<protein>
    <submittedName>
        <fullName evidence="2">YIP1 family protein</fullName>
    </submittedName>
</protein>
<dbReference type="AlphaFoldDB" id="A0A5D0RKQ7"/>
<feature type="transmembrane region" description="Helical" evidence="1">
    <location>
        <begin position="103"/>
        <end position="124"/>
    </location>
</feature>
<reference evidence="2 3" key="1">
    <citation type="submission" date="2019-08" db="EMBL/GenBank/DDBJ databases">
        <title>Identification of a novel species of the genus Boseongicola.</title>
        <authorList>
            <person name="Zhang X.-Q."/>
        </authorList>
    </citation>
    <scope>NUCLEOTIDE SEQUENCE [LARGE SCALE GENOMIC DNA]</scope>
    <source>
        <strain evidence="2 3">HY14</strain>
    </source>
</reference>
<name>A0A5D0RKQ7_9RHOB</name>
<dbReference type="Proteomes" id="UP000322080">
    <property type="component" value="Unassembled WGS sequence"/>
</dbReference>